<dbReference type="AlphaFoldDB" id="A0A1J1LI33"/>
<organism evidence="4 5">
    <name type="scientific">Planktothrix tepida PCC 9214</name>
    <dbReference type="NCBI Taxonomy" id="671072"/>
    <lineage>
        <taxon>Bacteria</taxon>
        <taxon>Bacillati</taxon>
        <taxon>Cyanobacteriota</taxon>
        <taxon>Cyanophyceae</taxon>
        <taxon>Oscillatoriophycideae</taxon>
        <taxon>Oscillatoriales</taxon>
        <taxon>Microcoleaceae</taxon>
        <taxon>Planktothrix</taxon>
    </lineage>
</organism>
<keyword evidence="2 4" id="KW-0808">Transferase</keyword>
<dbReference type="Proteomes" id="UP000184315">
    <property type="component" value="Unassembled WGS sequence"/>
</dbReference>
<keyword evidence="4" id="KW-0012">Acyltransferase</keyword>
<evidence type="ECO:0000313" key="4">
    <source>
        <dbReference type="EMBL" id="CUR32147.1"/>
    </source>
</evidence>
<dbReference type="STRING" id="671072.PL9214430119"/>
<evidence type="ECO:0000313" key="5">
    <source>
        <dbReference type="Proteomes" id="UP000184315"/>
    </source>
</evidence>
<dbReference type="InterPro" id="IPR011004">
    <property type="entry name" value="Trimer_LpxA-like_sf"/>
</dbReference>
<evidence type="ECO:0000256" key="3">
    <source>
        <dbReference type="ARBA" id="ARBA00022737"/>
    </source>
</evidence>
<dbReference type="PANTHER" id="PTHR23416">
    <property type="entry name" value="SIALIC ACID SYNTHASE-RELATED"/>
    <property type="match status" value="1"/>
</dbReference>
<name>A0A1J1LI33_9CYAN</name>
<comment type="similarity">
    <text evidence="1">Belongs to the transferase hexapeptide repeat family.</text>
</comment>
<keyword evidence="5" id="KW-1185">Reference proteome</keyword>
<dbReference type="Pfam" id="PF14602">
    <property type="entry name" value="Hexapep_2"/>
    <property type="match status" value="1"/>
</dbReference>
<dbReference type="GO" id="GO:0031470">
    <property type="term" value="C:carboxysome"/>
    <property type="evidence" value="ECO:0007669"/>
    <property type="project" value="UniProtKB-ARBA"/>
</dbReference>
<dbReference type="RefSeq" id="WP_072718905.1">
    <property type="nucleotide sequence ID" value="NZ_LN889796.1"/>
</dbReference>
<dbReference type="GO" id="GO:0008870">
    <property type="term" value="F:galactoside O-acetyltransferase activity"/>
    <property type="evidence" value="ECO:0007669"/>
    <property type="project" value="UniProtKB-EC"/>
</dbReference>
<gene>
    <name evidence="4" type="ORF">PL9214430119</name>
</gene>
<dbReference type="SUPFAM" id="SSF51161">
    <property type="entry name" value="Trimeric LpxA-like enzymes"/>
    <property type="match status" value="1"/>
</dbReference>
<dbReference type="Gene3D" id="2.160.10.10">
    <property type="entry name" value="Hexapeptide repeat proteins"/>
    <property type="match status" value="1"/>
</dbReference>
<dbReference type="InterPro" id="IPR001451">
    <property type="entry name" value="Hexapep"/>
</dbReference>
<dbReference type="GO" id="GO:0005829">
    <property type="term" value="C:cytosol"/>
    <property type="evidence" value="ECO:0007669"/>
    <property type="project" value="TreeGrafter"/>
</dbReference>
<dbReference type="OrthoDB" id="9801697at2"/>
<evidence type="ECO:0000256" key="1">
    <source>
        <dbReference type="ARBA" id="ARBA00007274"/>
    </source>
</evidence>
<dbReference type="Pfam" id="PF00132">
    <property type="entry name" value="Hexapep"/>
    <property type="match status" value="1"/>
</dbReference>
<dbReference type="GO" id="GO:0043886">
    <property type="term" value="F:structural constituent of carboxysome shell"/>
    <property type="evidence" value="ECO:0007669"/>
    <property type="project" value="UniProtKB-ARBA"/>
</dbReference>
<dbReference type="PROSITE" id="PS00101">
    <property type="entry name" value="HEXAPEP_TRANSFERASES"/>
    <property type="match status" value="1"/>
</dbReference>
<accession>A0A1J1LI33</accession>
<dbReference type="PANTHER" id="PTHR23416:SF23">
    <property type="entry name" value="ACETYLTRANSFERASE C18B11.09C-RELATED"/>
    <property type="match status" value="1"/>
</dbReference>
<dbReference type="EMBL" id="CZDF01000148">
    <property type="protein sequence ID" value="CUR32147.1"/>
    <property type="molecule type" value="Genomic_DNA"/>
</dbReference>
<dbReference type="InterPro" id="IPR051159">
    <property type="entry name" value="Hexapeptide_acetyltransf"/>
</dbReference>
<reference evidence="5" key="1">
    <citation type="submission" date="2015-10" db="EMBL/GenBank/DDBJ databases">
        <authorList>
            <person name="Regsiter A."/>
            <person name="william w."/>
        </authorList>
    </citation>
    <scope>NUCLEOTIDE SEQUENCE [LARGE SCALE GENOMIC DNA]</scope>
</reference>
<evidence type="ECO:0000256" key="2">
    <source>
        <dbReference type="ARBA" id="ARBA00022679"/>
    </source>
</evidence>
<sequence>MLKNIIKSIINRFNNKLKNISIDYPKKTQISNNVFIGKNTVIRSRGGVTIGKNTVIACNVTILSANHDYNHGLPFSDDYILKPVIVGDNVWIGTGVIILPGITIGSNVVIGAGTIVNNNIPDNYIICNETKIKIIGTRESKNNG</sequence>
<protein>
    <submittedName>
        <fullName evidence="4">Putative Galactoside O-acetyltransferase</fullName>
        <ecNumber evidence="4">2.3.1.18</ecNumber>
    </submittedName>
</protein>
<dbReference type="InterPro" id="IPR018357">
    <property type="entry name" value="Hexapep_transf_CS"/>
</dbReference>
<dbReference type="EC" id="2.3.1.18" evidence="4"/>
<keyword evidence="3" id="KW-0677">Repeat</keyword>
<proteinExistence type="inferred from homology"/>